<comment type="cofactor">
    <cofactor evidence="1 11">
        <name>Zn(2+)</name>
        <dbReference type="ChEBI" id="CHEBI:29105"/>
    </cofactor>
</comment>
<dbReference type="PANTHER" id="PTHR42837">
    <property type="entry name" value="REGULATOR OF SIGMA-E PROTEASE RSEP"/>
    <property type="match status" value="1"/>
</dbReference>
<dbReference type="NCBIfam" id="TIGR00054">
    <property type="entry name" value="RIP metalloprotease RseP"/>
    <property type="match status" value="1"/>
</dbReference>
<keyword evidence="9 11" id="KW-0482">Metalloprotease</keyword>
<feature type="transmembrane region" description="Helical" evidence="11">
    <location>
        <begin position="99"/>
        <end position="120"/>
    </location>
</feature>
<evidence type="ECO:0000256" key="11">
    <source>
        <dbReference type="RuleBase" id="RU362031"/>
    </source>
</evidence>
<reference evidence="13 14" key="1">
    <citation type="submission" date="2018-08" db="EMBL/GenBank/DDBJ databases">
        <title>Lysobacter sp. zong2l5, whole genome shotgun sequence.</title>
        <authorList>
            <person name="Zhang X."/>
            <person name="Feng G."/>
            <person name="Zhu H."/>
        </authorList>
    </citation>
    <scope>NUCLEOTIDE SEQUENCE [LARGE SCALE GENOMIC DNA]</scope>
    <source>
        <strain evidence="14">zong2l5</strain>
    </source>
</reference>
<keyword evidence="4 13" id="KW-0645">Protease</keyword>
<feature type="transmembrane region" description="Helical" evidence="11">
    <location>
        <begin position="378"/>
        <end position="411"/>
    </location>
</feature>
<protein>
    <recommendedName>
        <fullName evidence="11">Zinc metalloprotease</fullName>
        <ecNumber evidence="11">3.4.24.-</ecNumber>
    </recommendedName>
</protein>
<dbReference type="SUPFAM" id="SSF50156">
    <property type="entry name" value="PDZ domain-like"/>
    <property type="match status" value="2"/>
</dbReference>
<organism evidence="13 14">
    <name type="scientific">Lysobacter silvisoli</name>
    <dbReference type="NCBI Taxonomy" id="2293254"/>
    <lineage>
        <taxon>Bacteria</taxon>
        <taxon>Pseudomonadati</taxon>
        <taxon>Pseudomonadota</taxon>
        <taxon>Gammaproteobacteria</taxon>
        <taxon>Lysobacterales</taxon>
        <taxon>Lysobacteraceae</taxon>
        <taxon>Lysobacter</taxon>
    </lineage>
</organism>
<feature type="transmembrane region" description="Helical" evidence="11">
    <location>
        <begin position="423"/>
        <end position="443"/>
    </location>
</feature>
<evidence type="ECO:0000313" key="13">
    <source>
        <dbReference type="EMBL" id="RDZ29022.1"/>
    </source>
</evidence>
<dbReference type="InterPro" id="IPR008915">
    <property type="entry name" value="Peptidase_M50"/>
</dbReference>
<evidence type="ECO:0000256" key="3">
    <source>
        <dbReference type="ARBA" id="ARBA00007931"/>
    </source>
</evidence>
<dbReference type="SMART" id="SM00228">
    <property type="entry name" value="PDZ"/>
    <property type="match status" value="2"/>
</dbReference>
<evidence type="ECO:0000256" key="7">
    <source>
        <dbReference type="ARBA" id="ARBA00022833"/>
    </source>
</evidence>
<dbReference type="InterPro" id="IPR041489">
    <property type="entry name" value="PDZ_6"/>
</dbReference>
<accession>A0A371K585</accession>
<evidence type="ECO:0000256" key="2">
    <source>
        <dbReference type="ARBA" id="ARBA00004141"/>
    </source>
</evidence>
<keyword evidence="5 11" id="KW-0812">Transmembrane</keyword>
<dbReference type="EC" id="3.4.24.-" evidence="11"/>
<evidence type="ECO:0000256" key="4">
    <source>
        <dbReference type="ARBA" id="ARBA00022670"/>
    </source>
</evidence>
<dbReference type="CDD" id="cd06163">
    <property type="entry name" value="S2P-M50_PDZ_RseP-like"/>
    <property type="match status" value="2"/>
</dbReference>
<feature type="transmembrane region" description="Helical" evidence="11">
    <location>
        <begin position="6"/>
        <end position="29"/>
    </location>
</feature>
<dbReference type="GO" id="GO:0006508">
    <property type="term" value="P:proteolysis"/>
    <property type="evidence" value="ECO:0007669"/>
    <property type="project" value="UniProtKB-KW"/>
</dbReference>
<dbReference type="AlphaFoldDB" id="A0A371K585"/>
<dbReference type="InterPro" id="IPR036034">
    <property type="entry name" value="PDZ_sf"/>
</dbReference>
<evidence type="ECO:0000259" key="12">
    <source>
        <dbReference type="SMART" id="SM00228"/>
    </source>
</evidence>
<keyword evidence="8 11" id="KW-1133">Transmembrane helix</keyword>
<evidence type="ECO:0000256" key="8">
    <source>
        <dbReference type="ARBA" id="ARBA00022989"/>
    </source>
</evidence>
<gene>
    <name evidence="13" type="primary">rseP</name>
    <name evidence="13" type="ORF">DX914_07955</name>
</gene>
<name>A0A371K585_9GAMM</name>
<dbReference type="PANTHER" id="PTHR42837:SF2">
    <property type="entry name" value="MEMBRANE METALLOPROTEASE ARASP2, CHLOROPLASTIC-RELATED"/>
    <property type="match status" value="1"/>
</dbReference>
<dbReference type="GO" id="GO:0046872">
    <property type="term" value="F:metal ion binding"/>
    <property type="evidence" value="ECO:0007669"/>
    <property type="project" value="UniProtKB-KW"/>
</dbReference>
<keyword evidence="7 11" id="KW-0862">Zinc</keyword>
<evidence type="ECO:0000256" key="6">
    <source>
        <dbReference type="ARBA" id="ARBA00022801"/>
    </source>
</evidence>
<dbReference type="Gene3D" id="2.30.42.10">
    <property type="match status" value="2"/>
</dbReference>
<comment type="subcellular location">
    <subcellularLocation>
        <location evidence="2">Membrane</location>
        <topology evidence="2">Multi-pass membrane protein</topology>
    </subcellularLocation>
</comment>
<keyword evidence="14" id="KW-1185">Reference proteome</keyword>
<proteinExistence type="inferred from homology"/>
<keyword evidence="10 11" id="KW-0472">Membrane</keyword>
<dbReference type="Proteomes" id="UP000264492">
    <property type="component" value="Unassembled WGS sequence"/>
</dbReference>
<dbReference type="GO" id="GO:0016020">
    <property type="term" value="C:membrane"/>
    <property type="evidence" value="ECO:0007669"/>
    <property type="project" value="UniProtKB-SubCell"/>
</dbReference>
<dbReference type="InterPro" id="IPR001478">
    <property type="entry name" value="PDZ"/>
</dbReference>
<dbReference type="OrthoDB" id="9782003at2"/>
<dbReference type="RefSeq" id="WP_115858456.1">
    <property type="nucleotide sequence ID" value="NZ_QTSU01000001.1"/>
</dbReference>
<feature type="domain" description="PDZ" evidence="12">
    <location>
        <begin position="116"/>
        <end position="185"/>
    </location>
</feature>
<comment type="similarity">
    <text evidence="3 11">Belongs to the peptidase M50B family.</text>
</comment>
<evidence type="ECO:0000256" key="10">
    <source>
        <dbReference type="ARBA" id="ARBA00023136"/>
    </source>
</evidence>
<dbReference type="GO" id="GO:0004222">
    <property type="term" value="F:metalloendopeptidase activity"/>
    <property type="evidence" value="ECO:0007669"/>
    <property type="project" value="InterPro"/>
</dbReference>
<keyword evidence="6 11" id="KW-0378">Hydrolase</keyword>
<sequence>MSEFIGSVWWLLVSLGVLVTFHEFGHYWVARRSGVKVLRFSVGFGKPLWSRRDRNGTEFAVAAIPLGGYVKMLDEREGDVAPGEEAQAFNRQHVLKRMAIVVAGPVANLILCVALFWLMFVIGRPDYAPAVGLVEGVAAQSGLQRGDLVLAVGDRATPTSTEASFALLSAALDRSDVPLRVRRADGGEAVRTLRLSQLPAGIDERKLLQSTGLTWRFLLPEPVIGRVTPESPAWRVLAEGDRLIAIDGEPVSAWSDIPRLVDALGQRGGEAMVEVIRGGDRLALPLAPKRMKHPQTGEAYWGLGLEAVKSEPRHDAVLRYGPLDAVPAALRESWRQTQDMVAMIGRAFSGRLSVENTVAGPITIARAANANAERGAAWYLQMLALLSLSLGILNLLPIPILDGGHLLYYLIELVKGSPVSERVMAAGQYVGLALIVALMGLAFHNDIVNNLVR</sequence>
<evidence type="ECO:0000256" key="9">
    <source>
        <dbReference type="ARBA" id="ARBA00023049"/>
    </source>
</evidence>
<evidence type="ECO:0000256" key="1">
    <source>
        <dbReference type="ARBA" id="ARBA00001947"/>
    </source>
</evidence>
<dbReference type="EMBL" id="QTSU01000001">
    <property type="protein sequence ID" value="RDZ29022.1"/>
    <property type="molecule type" value="Genomic_DNA"/>
</dbReference>
<keyword evidence="11" id="KW-0479">Metal-binding</keyword>
<dbReference type="Pfam" id="PF17820">
    <property type="entry name" value="PDZ_6"/>
    <property type="match status" value="1"/>
</dbReference>
<evidence type="ECO:0000313" key="14">
    <source>
        <dbReference type="Proteomes" id="UP000264492"/>
    </source>
</evidence>
<comment type="caution">
    <text evidence="13">The sequence shown here is derived from an EMBL/GenBank/DDBJ whole genome shotgun (WGS) entry which is preliminary data.</text>
</comment>
<dbReference type="Pfam" id="PF02163">
    <property type="entry name" value="Peptidase_M50"/>
    <property type="match status" value="1"/>
</dbReference>
<dbReference type="InterPro" id="IPR004387">
    <property type="entry name" value="Pept_M50_Zn"/>
</dbReference>
<evidence type="ECO:0000256" key="5">
    <source>
        <dbReference type="ARBA" id="ARBA00022692"/>
    </source>
</evidence>
<feature type="domain" description="PDZ" evidence="12">
    <location>
        <begin position="204"/>
        <end position="279"/>
    </location>
</feature>